<keyword evidence="5" id="KW-0964">Secreted</keyword>
<dbReference type="GO" id="GO:0009424">
    <property type="term" value="C:bacterial-type flagellum hook"/>
    <property type="evidence" value="ECO:0007669"/>
    <property type="project" value="UniProtKB-UniRule"/>
</dbReference>
<dbReference type="Pfam" id="PF07195">
    <property type="entry name" value="FliD_C"/>
    <property type="match status" value="1"/>
</dbReference>
<evidence type="ECO:0000256" key="3">
    <source>
        <dbReference type="ARBA" id="ARBA00023054"/>
    </source>
</evidence>
<evidence type="ECO:0000256" key="4">
    <source>
        <dbReference type="ARBA" id="ARBA00023143"/>
    </source>
</evidence>
<dbReference type="GO" id="GO:0007155">
    <property type="term" value="P:cell adhesion"/>
    <property type="evidence" value="ECO:0007669"/>
    <property type="project" value="InterPro"/>
</dbReference>
<keyword evidence="8" id="KW-0282">Flagellum</keyword>
<keyword evidence="4 5" id="KW-0975">Bacterial flagellum</keyword>
<dbReference type="PANTHER" id="PTHR30288:SF0">
    <property type="entry name" value="FLAGELLAR HOOK-ASSOCIATED PROTEIN 2"/>
    <property type="match status" value="1"/>
</dbReference>
<dbReference type="EMBL" id="MPZM01000012">
    <property type="protein sequence ID" value="PPL16742.1"/>
    <property type="molecule type" value="Genomic_DNA"/>
</dbReference>
<dbReference type="Pfam" id="PF02465">
    <property type="entry name" value="FliD_N"/>
    <property type="match status" value="1"/>
</dbReference>
<proteinExistence type="inferred from homology"/>
<reference evidence="9" key="1">
    <citation type="submission" date="2016-11" db="EMBL/GenBank/DDBJ databases">
        <authorList>
            <person name="Sisinthy S."/>
            <person name="Ara S."/>
            <person name="Gundlapally S.R."/>
        </authorList>
    </citation>
    <scope>NUCLEOTIDE SEQUENCE [LARGE SCALE GENOMIC DNA]</scope>
    <source>
        <strain evidence="9">V1-41</strain>
    </source>
</reference>
<sequence>MASISSLGIGSGLDLSGLLDQLAAGERQKLTPLTQQKGSYQAKISAYGKLEGSLSQFQVAVDKLNDAKFYNSVTSKVTGTAVTAAAGTDATVGSYQIEVSTLAKAYSVATDGIADKTAELGAGTLTFTFGNANPSEELEVDVTQAESSLEGIRDAINAKNAGVSASIINDGSGTPYRLVFASTETGTEAEITKIKFGSVGGLAIDTNTEVSAKNAALTVNGINIVSQSNRVEEAIQGVTLDLTETGTSSLSVVRDTPSIKDAVKGFVSAYNTLQGSMSELSSFDAATGSAGLLLGDSTLRHVQSKLRTAITDGVAEGQLQMLSDIGISLQLDGKLKLDEDKLDPLLDDNMAALSDFFAGSSDETGLAGQLGQTLSQFLAEDGRLDNATSGLKNSIERVDLRYERLESGIESTIERYRVQFAQMDSLVANMNSTSSYLTQQFEMMNAQLG</sequence>
<evidence type="ECO:0000256" key="5">
    <source>
        <dbReference type="RuleBase" id="RU362066"/>
    </source>
</evidence>
<keyword evidence="8" id="KW-0966">Cell projection</keyword>
<evidence type="ECO:0000256" key="1">
    <source>
        <dbReference type="ARBA" id="ARBA00009764"/>
    </source>
</evidence>
<dbReference type="RefSeq" id="WP_104486138.1">
    <property type="nucleotide sequence ID" value="NZ_BMYB01000002.1"/>
</dbReference>
<accession>A0A2P5TMM3</accession>
<dbReference type="Proteomes" id="UP000242231">
    <property type="component" value="Unassembled WGS sequence"/>
</dbReference>
<dbReference type="InterPro" id="IPR040026">
    <property type="entry name" value="FliD"/>
</dbReference>
<keyword evidence="8" id="KW-0969">Cilium</keyword>
<dbReference type="AlphaFoldDB" id="A0A2P5TMM3"/>
<evidence type="ECO:0000259" key="7">
    <source>
        <dbReference type="Pfam" id="PF07195"/>
    </source>
</evidence>
<dbReference type="GO" id="GO:0005576">
    <property type="term" value="C:extracellular region"/>
    <property type="evidence" value="ECO:0007669"/>
    <property type="project" value="UniProtKB-SubCell"/>
</dbReference>
<protein>
    <recommendedName>
        <fullName evidence="5">Flagellar hook-associated protein 2</fullName>
        <shortName evidence="5">HAP2</shortName>
    </recommendedName>
    <alternativeName>
        <fullName evidence="5">Flagellar cap protein</fullName>
    </alternativeName>
</protein>
<dbReference type="InterPro" id="IPR003481">
    <property type="entry name" value="FliD_N"/>
</dbReference>
<name>A0A2P5TMM3_9GAMM</name>
<dbReference type="NCBIfam" id="NF005955">
    <property type="entry name" value="PRK08032.1"/>
    <property type="match status" value="1"/>
</dbReference>
<dbReference type="PANTHER" id="PTHR30288">
    <property type="entry name" value="FLAGELLAR CAP/ASSEMBLY PROTEIN FLID"/>
    <property type="match status" value="1"/>
</dbReference>
<comment type="caution">
    <text evidence="8">The sequence shown here is derived from an EMBL/GenBank/DDBJ whole genome shotgun (WGS) entry which is preliminary data.</text>
</comment>
<dbReference type="GO" id="GO:0009421">
    <property type="term" value="C:bacterial-type flagellum filament cap"/>
    <property type="evidence" value="ECO:0007669"/>
    <property type="project" value="InterPro"/>
</dbReference>
<evidence type="ECO:0000313" key="9">
    <source>
        <dbReference type="Proteomes" id="UP000242231"/>
    </source>
</evidence>
<comment type="subunit">
    <text evidence="2 5">Homopentamer.</text>
</comment>
<feature type="domain" description="Flagellar hook-associated protein 2 C-terminal" evidence="7">
    <location>
        <begin position="212"/>
        <end position="432"/>
    </location>
</feature>
<feature type="domain" description="Flagellar hook-associated protein 2 N-terminal" evidence="6">
    <location>
        <begin position="11"/>
        <end position="105"/>
    </location>
</feature>
<keyword evidence="9" id="KW-1185">Reference proteome</keyword>
<comment type="similarity">
    <text evidence="1 5">Belongs to the FliD family.</text>
</comment>
<evidence type="ECO:0000256" key="2">
    <source>
        <dbReference type="ARBA" id="ARBA00011255"/>
    </source>
</evidence>
<organism evidence="8 9">
    <name type="scientific">Oceanisphaera arctica</name>
    <dbReference type="NCBI Taxonomy" id="641510"/>
    <lineage>
        <taxon>Bacteria</taxon>
        <taxon>Pseudomonadati</taxon>
        <taxon>Pseudomonadota</taxon>
        <taxon>Gammaproteobacteria</taxon>
        <taxon>Aeromonadales</taxon>
        <taxon>Aeromonadaceae</taxon>
        <taxon>Oceanisphaera</taxon>
    </lineage>
</organism>
<keyword evidence="3" id="KW-0175">Coiled coil</keyword>
<gene>
    <name evidence="8" type="ORF">UN63_07390</name>
</gene>
<evidence type="ECO:0000259" key="6">
    <source>
        <dbReference type="Pfam" id="PF02465"/>
    </source>
</evidence>
<comment type="function">
    <text evidence="5">Required for morphogenesis and for the elongation of the flagellar filament by facilitating polymerization of the flagellin monomers at the tip of growing filament. Forms a capping structure, which prevents flagellin subunits (transported through the central channel of the flagellum) from leaking out without polymerization at the distal end.</text>
</comment>
<evidence type="ECO:0000313" key="8">
    <source>
        <dbReference type="EMBL" id="PPL16742.1"/>
    </source>
</evidence>
<comment type="subcellular location">
    <subcellularLocation>
        <location evidence="5">Secreted</location>
    </subcellularLocation>
    <subcellularLocation>
        <location evidence="5">Bacterial flagellum</location>
    </subcellularLocation>
</comment>
<dbReference type="OrthoDB" id="5980200at2"/>
<dbReference type="GO" id="GO:0071973">
    <property type="term" value="P:bacterial-type flagellum-dependent cell motility"/>
    <property type="evidence" value="ECO:0007669"/>
    <property type="project" value="TreeGrafter"/>
</dbReference>
<dbReference type="InterPro" id="IPR010809">
    <property type="entry name" value="FliD_C"/>
</dbReference>